<accession>A0A5B0WQX1</accession>
<dbReference type="EMBL" id="VTUX01000008">
    <property type="protein sequence ID" value="KAA1189216.1"/>
    <property type="molecule type" value="Genomic_DNA"/>
</dbReference>
<keyword evidence="1" id="KW-0808">Transferase</keyword>
<evidence type="ECO:0000313" key="2">
    <source>
        <dbReference type="Proteomes" id="UP000323708"/>
    </source>
</evidence>
<evidence type="ECO:0000313" key="1">
    <source>
        <dbReference type="EMBL" id="KAA1189216.1"/>
    </source>
</evidence>
<dbReference type="RefSeq" id="WP_149612514.1">
    <property type="nucleotide sequence ID" value="NZ_VTUX01000008.1"/>
</dbReference>
<proteinExistence type="predicted"/>
<dbReference type="AlphaFoldDB" id="A0A5B0WQX1"/>
<dbReference type="GO" id="GO:0016740">
    <property type="term" value="F:transferase activity"/>
    <property type="evidence" value="ECO:0007669"/>
    <property type="project" value="UniProtKB-KW"/>
</dbReference>
<dbReference type="SUPFAM" id="SSF52540">
    <property type="entry name" value="P-loop containing nucleoside triphosphate hydrolases"/>
    <property type="match status" value="1"/>
</dbReference>
<organism evidence="1 2">
    <name type="scientific">Pseudohalioglobus sediminis</name>
    <dbReference type="NCBI Taxonomy" id="2606449"/>
    <lineage>
        <taxon>Bacteria</taxon>
        <taxon>Pseudomonadati</taxon>
        <taxon>Pseudomonadota</taxon>
        <taxon>Gammaproteobacteria</taxon>
        <taxon>Cellvibrionales</taxon>
        <taxon>Halieaceae</taxon>
        <taxon>Pseudohalioglobus</taxon>
    </lineage>
</organism>
<dbReference type="InterPro" id="IPR027417">
    <property type="entry name" value="P-loop_NTPase"/>
</dbReference>
<dbReference type="Gene3D" id="3.40.50.300">
    <property type="entry name" value="P-loop containing nucleotide triphosphate hydrolases"/>
    <property type="match status" value="1"/>
</dbReference>
<keyword evidence="2" id="KW-1185">Reference proteome</keyword>
<reference evidence="1 2" key="1">
    <citation type="submission" date="2019-09" db="EMBL/GenBank/DDBJ databases">
        <authorList>
            <person name="Chen X.-Y."/>
        </authorList>
    </citation>
    <scope>NUCLEOTIDE SEQUENCE [LARGE SCALE GENOMIC DNA]</scope>
    <source>
        <strain evidence="1 2">NY5</strain>
    </source>
</reference>
<dbReference type="Pfam" id="PF13469">
    <property type="entry name" value="Sulfotransfer_3"/>
    <property type="match status" value="1"/>
</dbReference>
<sequence length="319" mass="36348">MTDLALHVGMSKTGTSTLQRALFRNHSQVFYLGKYVPSKTPKGCRTEEVYQWLQPLLWDLKAEVDVDTHRQFFNSLRAEHVAQQQIPVCSWEALALSPGGLFSQRLERLQRVCGDIKVQFTLRNPASWITSSYLQELQGNFTKRKPQTFGRNAYIGLEDWIELHVAKRGGLGQWLNYAANIRIASELLGRDKVAVLLFEDLVADADNFYRDVANFLGIDAEQCVELARGYHYNKRLTEADVAHMQSVQASLPGRMRWLLSSQTARRKRMAENSATRVSTPARMQLDAAWVDKVADATREGHQYLSEAFQLNLRGRGYPL</sequence>
<protein>
    <submittedName>
        <fullName evidence="1">Sulfotransferase</fullName>
    </submittedName>
</protein>
<dbReference type="Proteomes" id="UP000323708">
    <property type="component" value="Unassembled WGS sequence"/>
</dbReference>
<gene>
    <name evidence="1" type="ORF">F0M18_16205</name>
</gene>
<comment type="caution">
    <text evidence="1">The sequence shown here is derived from an EMBL/GenBank/DDBJ whole genome shotgun (WGS) entry which is preliminary data.</text>
</comment>
<name>A0A5B0WQX1_9GAMM</name>